<evidence type="ECO:0000313" key="2">
    <source>
        <dbReference type="EMBL" id="MBV6546162.1"/>
    </source>
</evidence>
<reference evidence="2 4" key="1">
    <citation type="journal article" date="2021" name="Mol. Ecol.">
        <title>Polar bear-adapted Ursidibacter maritimus are remarkably conserved after generations in captivity.</title>
        <authorList>
            <person name="Espinosa-Gongora C."/>
            <person name="Hansen M.J."/>
            <person name="Bertelsen M.F."/>
            <person name="Bojesen A.M."/>
        </authorList>
    </citation>
    <scope>NUCLEOTIDE SEQUENCE</scope>
    <source>
        <strain evidence="2">Pb43105x</strain>
        <strain evidence="1 4">Pb43106</strain>
    </source>
</reference>
<dbReference type="Proteomes" id="UP000732858">
    <property type="component" value="Unassembled WGS sequence"/>
</dbReference>
<evidence type="ECO:0000313" key="3">
    <source>
        <dbReference type="Proteomes" id="UP000732858"/>
    </source>
</evidence>
<dbReference type="RefSeq" id="WP_157402549.1">
    <property type="nucleotide sequence ID" value="NZ_JABULY010000001.1"/>
</dbReference>
<organism evidence="2 3">
    <name type="scientific">Ursidibacter maritimus</name>
    <dbReference type="NCBI Taxonomy" id="1331689"/>
    <lineage>
        <taxon>Bacteria</taxon>
        <taxon>Pseudomonadati</taxon>
        <taxon>Pseudomonadota</taxon>
        <taxon>Gammaproteobacteria</taxon>
        <taxon>Pasteurellales</taxon>
        <taxon>Pasteurellaceae</taxon>
        <taxon>Ursidibacter</taxon>
    </lineage>
</organism>
<dbReference type="AlphaFoldDB" id="A0A949WNK8"/>
<accession>A0A949WNK8</accession>
<protein>
    <submittedName>
        <fullName evidence="2">Uncharacterized protein</fullName>
    </submittedName>
</protein>
<gene>
    <name evidence="1" type="ORF">HT657_02640</name>
    <name evidence="2" type="ORF">HT672_02455</name>
</gene>
<dbReference type="EMBL" id="JABULY010000001">
    <property type="protein sequence ID" value="MBV6531054.1"/>
    <property type="molecule type" value="Genomic_DNA"/>
</dbReference>
<dbReference type="GeneID" id="65548359"/>
<evidence type="ECO:0000313" key="1">
    <source>
        <dbReference type="EMBL" id="MBV6531054.1"/>
    </source>
</evidence>
<evidence type="ECO:0000313" key="4">
    <source>
        <dbReference type="Proteomes" id="UP001196379"/>
    </source>
</evidence>
<comment type="caution">
    <text evidence="2">The sequence shown here is derived from an EMBL/GenBank/DDBJ whole genome shotgun (WGS) entry which is preliminary data.</text>
</comment>
<proteinExistence type="predicted"/>
<dbReference type="OrthoDB" id="5682326at2"/>
<keyword evidence="4" id="KW-1185">Reference proteome</keyword>
<name>A0A949WNK8_9PAST</name>
<sequence>MKQHSLFTISSSSIEVDEIQKYLSSVYNEPMQMIIMALKQKLGQVQSFHLHPYRVNRVNYLKVRFDGELGQFYLTIELSGYIEFPEIPEILSRLHINLSDATDAYWFVQYVKHKLCTSVVDKSV</sequence>
<dbReference type="Proteomes" id="UP001196379">
    <property type="component" value="Unassembled WGS sequence"/>
</dbReference>
<dbReference type="EMBL" id="JABUMC010000003">
    <property type="protein sequence ID" value="MBV6546162.1"/>
    <property type="molecule type" value="Genomic_DNA"/>
</dbReference>